<evidence type="ECO:0000259" key="9">
    <source>
        <dbReference type="Pfam" id="PF20511"/>
    </source>
</evidence>
<dbReference type="Gene3D" id="1.10.441.10">
    <property type="entry name" value="Phosphomannose Isomerase, domain 2"/>
    <property type="match status" value="1"/>
</dbReference>
<evidence type="ECO:0000256" key="5">
    <source>
        <dbReference type="ARBA" id="ARBA00022833"/>
    </source>
</evidence>
<keyword evidence="4 8" id="KW-0479">Metal-binding</keyword>
<evidence type="ECO:0000256" key="6">
    <source>
        <dbReference type="ARBA" id="ARBA00023235"/>
    </source>
</evidence>
<dbReference type="PRINTS" id="PR00714">
    <property type="entry name" value="MAN6PISMRASE"/>
</dbReference>
<dbReference type="GO" id="GO:0008270">
    <property type="term" value="F:zinc ion binding"/>
    <property type="evidence" value="ECO:0007669"/>
    <property type="project" value="InterPro"/>
</dbReference>
<evidence type="ECO:0000256" key="3">
    <source>
        <dbReference type="ARBA" id="ARBA00011956"/>
    </source>
</evidence>
<dbReference type="InterPro" id="IPR001250">
    <property type="entry name" value="Man6P_Isoase-1"/>
</dbReference>
<dbReference type="EC" id="5.3.1.8" evidence="3"/>
<keyword evidence="11" id="KW-1185">Reference proteome</keyword>
<gene>
    <name evidence="10" type="ORF">EDD28_0328</name>
</gene>
<evidence type="ECO:0000313" key="10">
    <source>
        <dbReference type="EMBL" id="ROR95766.1"/>
    </source>
</evidence>
<feature type="binding site" evidence="8">
    <location>
        <position position="148"/>
    </location>
    <ligand>
        <name>Zn(2+)</name>
        <dbReference type="ChEBI" id="CHEBI:29105"/>
    </ligand>
</feature>
<comment type="cofactor">
    <cofactor evidence="8">
        <name>Zn(2+)</name>
        <dbReference type="ChEBI" id="CHEBI:29105"/>
    </cofactor>
    <text evidence="8">Binds 1 zinc ion per subunit.</text>
</comment>
<dbReference type="AlphaFoldDB" id="A0A3N2D7J7"/>
<keyword evidence="5 8" id="KW-0862">Zinc</keyword>
<feature type="binding site" evidence="8">
    <location>
        <position position="277"/>
    </location>
    <ligand>
        <name>Zn(2+)</name>
        <dbReference type="ChEBI" id="CHEBI:29105"/>
    </ligand>
</feature>
<dbReference type="RefSeq" id="WP_123738041.1">
    <property type="nucleotide sequence ID" value="NZ_RKHQ01000001.1"/>
</dbReference>
<feature type="binding site" evidence="8">
    <location>
        <position position="111"/>
    </location>
    <ligand>
        <name>Zn(2+)</name>
        <dbReference type="ChEBI" id="CHEBI:29105"/>
    </ligand>
</feature>
<evidence type="ECO:0000256" key="2">
    <source>
        <dbReference type="ARBA" id="ARBA00010772"/>
    </source>
</evidence>
<comment type="catalytic activity">
    <reaction evidence="1">
        <text>D-mannose 6-phosphate = D-fructose 6-phosphate</text>
        <dbReference type="Rhea" id="RHEA:12356"/>
        <dbReference type="ChEBI" id="CHEBI:58735"/>
        <dbReference type="ChEBI" id="CHEBI:61527"/>
        <dbReference type="EC" id="5.3.1.8"/>
    </reaction>
</comment>
<dbReference type="NCBIfam" id="TIGR00218">
    <property type="entry name" value="manA"/>
    <property type="match status" value="1"/>
</dbReference>
<comment type="caution">
    <text evidence="10">The sequence shown here is derived from an EMBL/GenBank/DDBJ whole genome shotgun (WGS) entry which is preliminary data.</text>
</comment>
<dbReference type="PANTHER" id="PTHR10309:SF0">
    <property type="entry name" value="MANNOSE-6-PHOSPHATE ISOMERASE"/>
    <property type="match status" value="1"/>
</dbReference>
<evidence type="ECO:0000256" key="8">
    <source>
        <dbReference type="PIRSR" id="PIRSR001480-2"/>
    </source>
</evidence>
<dbReference type="PANTHER" id="PTHR10309">
    <property type="entry name" value="MANNOSE-6-PHOSPHATE ISOMERASE"/>
    <property type="match status" value="1"/>
</dbReference>
<dbReference type="EMBL" id="RKHQ01000001">
    <property type="protein sequence ID" value="ROR95766.1"/>
    <property type="molecule type" value="Genomic_DNA"/>
</dbReference>
<evidence type="ECO:0000256" key="4">
    <source>
        <dbReference type="ARBA" id="ARBA00022723"/>
    </source>
</evidence>
<dbReference type="InterPro" id="IPR014710">
    <property type="entry name" value="RmlC-like_jellyroll"/>
</dbReference>
<evidence type="ECO:0000256" key="7">
    <source>
        <dbReference type="PIRSR" id="PIRSR001480-1"/>
    </source>
</evidence>
<dbReference type="Proteomes" id="UP000275356">
    <property type="component" value="Unassembled WGS sequence"/>
</dbReference>
<dbReference type="PROSITE" id="PS00965">
    <property type="entry name" value="PMI_I_1"/>
    <property type="match status" value="1"/>
</dbReference>
<evidence type="ECO:0000313" key="11">
    <source>
        <dbReference type="Proteomes" id="UP000275356"/>
    </source>
</evidence>
<organism evidence="10 11">
    <name type="scientific">Salana multivorans</name>
    <dbReference type="NCBI Taxonomy" id="120377"/>
    <lineage>
        <taxon>Bacteria</taxon>
        <taxon>Bacillati</taxon>
        <taxon>Actinomycetota</taxon>
        <taxon>Actinomycetes</taxon>
        <taxon>Micrococcales</taxon>
        <taxon>Beutenbergiaceae</taxon>
        <taxon>Salana</taxon>
    </lineage>
</organism>
<accession>A0A3N2D7J7</accession>
<dbReference type="OrthoDB" id="9792649at2"/>
<sequence>MLLLSPATMPYDWGSPTAIPDFLGLTADGSPVAEAWFGAHPVAPSLVTGIVDDTDATDHAAVIVEGTHRHLGEVIAADPVRMLGEDVAERFGSGLPFLLKVVAPARPLSLQVHPSAEQAALGFVREERSGKPIDAPDRTYRDANHKPEMLLALTEFEALSGFRTARRALQVLAGLDVPLVTKAVERVRHGSSAEGMRSALEYLLLGARDRDHDVDAVVALLRQRLAAGESPSEHSDRVALALAEAFPGDRGVVASLLLNPVTLKPGEVMFVPAGCVHAYVSGFGVEAMASSDNVVRAGLTPKHVDARALMGIVDVRPAPPMRVAPERVDDGIEMYYAPVEDFELAVIETDGAPVHLGHPGPRILLVLDGSLEVSTPDERVLLERGRAVFITAGEDVVLGGSGRAVGVSVP</sequence>
<proteinExistence type="inferred from homology"/>
<dbReference type="InterPro" id="IPR046457">
    <property type="entry name" value="PMI_typeI_cat"/>
</dbReference>
<dbReference type="SUPFAM" id="SSF51182">
    <property type="entry name" value="RmlC-like cupins"/>
    <property type="match status" value="1"/>
</dbReference>
<dbReference type="PROSITE" id="PS00966">
    <property type="entry name" value="PMI_I_2"/>
    <property type="match status" value="1"/>
</dbReference>
<reference evidence="10 11" key="1">
    <citation type="submission" date="2018-11" db="EMBL/GenBank/DDBJ databases">
        <title>Sequencing the genomes of 1000 actinobacteria strains.</title>
        <authorList>
            <person name="Klenk H.-P."/>
        </authorList>
    </citation>
    <scope>NUCLEOTIDE SEQUENCE [LARGE SCALE GENOMIC DNA]</scope>
    <source>
        <strain evidence="10 11">DSM 13521</strain>
    </source>
</reference>
<dbReference type="InterPro" id="IPR016305">
    <property type="entry name" value="Mannose-6-P_Isomerase"/>
</dbReference>
<dbReference type="CDD" id="cd07011">
    <property type="entry name" value="cupin_PMI_type_I_N"/>
    <property type="match status" value="1"/>
</dbReference>
<dbReference type="GO" id="GO:0009298">
    <property type="term" value="P:GDP-mannose biosynthetic process"/>
    <property type="evidence" value="ECO:0007669"/>
    <property type="project" value="InterPro"/>
</dbReference>
<feature type="binding site" evidence="8">
    <location>
        <position position="113"/>
    </location>
    <ligand>
        <name>Zn(2+)</name>
        <dbReference type="ChEBI" id="CHEBI:29105"/>
    </ligand>
</feature>
<comment type="similarity">
    <text evidence="2">Belongs to the mannose-6-phosphate isomerase type 1 family.</text>
</comment>
<dbReference type="PIRSF" id="PIRSF001480">
    <property type="entry name" value="Mannose-6-phosphate_isomerase"/>
    <property type="match status" value="1"/>
</dbReference>
<protein>
    <recommendedName>
        <fullName evidence="3">mannose-6-phosphate isomerase</fullName>
        <ecNumber evidence="3">5.3.1.8</ecNumber>
    </recommendedName>
</protein>
<feature type="active site" evidence="7">
    <location>
        <position position="296"/>
    </location>
</feature>
<dbReference type="GO" id="GO:0005975">
    <property type="term" value="P:carbohydrate metabolic process"/>
    <property type="evidence" value="ECO:0007669"/>
    <property type="project" value="InterPro"/>
</dbReference>
<dbReference type="InterPro" id="IPR018050">
    <property type="entry name" value="Pmannose_isomerase-type1_CS"/>
</dbReference>
<dbReference type="Gene3D" id="2.60.120.10">
    <property type="entry name" value="Jelly Rolls"/>
    <property type="match status" value="2"/>
</dbReference>
<dbReference type="GO" id="GO:0004476">
    <property type="term" value="F:mannose-6-phosphate isomerase activity"/>
    <property type="evidence" value="ECO:0007669"/>
    <property type="project" value="UniProtKB-EC"/>
</dbReference>
<keyword evidence="6 10" id="KW-0413">Isomerase</keyword>
<feature type="domain" description="Phosphomannose isomerase type I catalytic" evidence="9">
    <location>
        <begin position="3"/>
        <end position="163"/>
    </location>
</feature>
<dbReference type="Pfam" id="PF20511">
    <property type="entry name" value="PMI_typeI_cat"/>
    <property type="match status" value="1"/>
</dbReference>
<evidence type="ECO:0000256" key="1">
    <source>
        <dbReference type="ARBA" id="ARBA00000757"/>
    </source>
</evidence>
<dbReference type="InterPro" id="IPR011051">
    <property type="entry name" value="RmlC_Cupin_sf"/>
</dbReference>
<dbReference type="GO" id="GO:0005829">
    <property type="term" value="C:cytosol"/>
    <property type="evidence" value="ECO:0007669"/>
    <property type="project" value="TreeGrafter"/>
</dbReference>
<name>A0A3N2D7J7_9MICO</name>